<organism evidence="1 2">
    <name type="scientific">Ilex paraguariensis</name>
    <name type="common">yerba mate</name>
    <dbReference type="NCBI Taxonomy" id="185542"/>
    <lineage>
        <taxon>Eukaryota</taxon>
        <taxon>Viridiplantae</taxon>
        <taxon>Streptophyta</taxon>
        <taxon>Embryophyta</taxon>
        <taxon>Tracheophyta</taxon>
        <taxon>Spermatophyta</taxon>
        <taxon>Magnoliopsida</taxon>
        <taxon>eudicotyledons</taxon>
        <taxon>Gunneridae</taxon>
        <taxon>Pentapetalae</taxon>
        <taxon>asterids</taxon>
        <taxon>campanulids</taxon>
        <taxon>Aquifoliales</taxon>
        <taxon>Aquifoliaceae</taxon>
        <taxon>Ilex</taxon>
    </lineage>
</organism>
<proteinExistence type="predicted"/>
<keyword evidence="2" id="KW-1185">Reference proteome</keyword>
<dbReference type="EMBL" id="CAUOFW020006097">
    <property type="protein sequence ID" value="CAK9172902.1"/>
    <property type="molecule type" value="Genomic_DNA"/>
</dbReference>
<gene>
    <name evidence="1" type="ORF">ILEXP_LOCUS42593</name>
</gene>
<dbReference type="Proteomes" id="UP001642360">
    <property type="component" value="Unassembled WGS sequence"/>
</dbReference>
<evidence type="ECO:0000313" key="1">
    <source>
        <dbReference type="EMBL" id="CAK9172902.1"/>
    </source>
</evidence>
<reference evidence="1 2" key="1">
    <citation type="submission" date="2024-02" db="EMBL/GenBank/DDBJ databases">
        <authorList>
            <person name="Vignale AGUSTIN F."/>
            <person name="Sosa J E."/>
            <person name="Modenutti C."/>
        </authorList>
    </citation>
    <scope>NUCLEOTIDE SEQUENCE [LARGE SCALE GENOMIC DNA]</scope>
</reference>
<dbReference type="AlphaFoldDB" id="A0ABC8TVJ2"/>
<comment type="caution">
    <text evidence="1">The sequence shown here is derived from an EMBL/GenBank/DDBJ whole genome shotgun (WGS) entry which is preliminary data.</text>
</comment>
<sequence length="105" mass="11842">MEEAPIKILPESVTKRFIISSNGIILDEQQPPQAGENKWEDPAIVKEIKPSKSIPGKNKDVSGANREFMELNPNLFRINMNREAMIADFMMGSSLDHEIPMNFAI</sequence>
<evidence type="ECO:0000313" key="2">
    <source>
        <dbReference type="Proteomes" id="UP001642360"/>
    </source>
</evidence>
<name>A0ABC8TVJ2_9AQUA</name>
<protein>
    <submittedName>
        <fullName evidence="1">Uncharacterized protein</fullName>
    </submittedName>
</protein>
<accession>A0ABC8TVJ2</accession>